<dbReference type="GO" id="GO:0071111">
    <property type="term" value="F:cyclic-guanylate-specific phosphodiesterase activity"/>
    <property type="evidence" value="ECO:0007669"/>
    <property type="project" value="InterPro"/>
</dbReference>
<organism evidence="2 3">
    <name type="scientific">Deinococcus detaillensis</name>
    <dbReference type="NCBI Taxonomy" id="2592048"/>
    <lineage>
        <taxon>Bacteria</taxon>
        <taxon>Thermotogati</taxon>
        <taxon>Deinococcota</taxon>
        <taxon>Deinococci</taxon>
        <taxon>Deinococcales</taxon>
        <taxon>Deinococcaceae</taxon>
        <taxon>Deinococcus</taxon>
    </lineage>
</organism>
<dbReference type="PANTHER" id="PTHR33121:SF71">
    <property type="entry name" value="OXYGEN SENSOR PROTEIN DOSP"/>
    <property type="match status" value="1"/>
</dbReference>
<dbReference type="AlphaFoldDB" id="A0A553UIW6"/>
<evidence type="ECO:0000259" key="1">
    <source>
        <dbReference type="PROSITE" id="PS50883"/>
    </source>
</evidence>
<proteinExistence type="predicted"/>
<dbReference type="PROSITE" id="PS50883">
    <property type="entry name" value="EAL"/>
    <property type="match status" value="1"/>
</dbReference>
<dbReference type="Pfam" id="PF00563">
    <property type="entry name" value="EAL"/>
    <property type="match status" value="1"/>
</dbReference>
<dbReference type="EMBL" id="VKDB01000032">
    <property type="protein sequence ID" value="TSA80140.1"/>
    <property type="molecule type" value="Genomic_DNA"/>
</dbReference>
<dbReference type="Gene3D" id="3.20.20.450">
    <property type="entry name" value="EAL domain"/>
    <property type="match status" value="1"/>
</dbReference>
<dbReference type="InterPro" id="IPR001633">
    <property type="entry name" value="EAL_dom"/>
</dbReference>
<dbReference type="InterPro" id="IPR050706">
    <property type="entry name" value="Cyclic-di-GMP_PDE-like"/>
</dbReference>
<dbReference type="SMART" id="SM00052">
    <property type="entry name" value="EAL"/>
    <property type="match status" value="1"/>
</dbReference>
<dbReference type="Proteomes" id="UP000316092">
    <property type="component" value="Unassembled WGS sequence"/>
</dbReference>
<dbReference type="PANTHER" id="PTHR33121">
    <property type="entry name" value="CYCLIC DI-GMP PHOSPHODIESTERASE PDEF"/>
    <property type="match status" value="1"/>
</dbReference>
<keyword evidence="3" id="KW-1185">Reference proteome</keyword>
<feature type="domain" description="EAL" evidence="1">
    <location>
        <begin position="1"/>
        <end position="224"/>
    </location>
</feature>
<dbReference type="SUPFAM" id="SSF141868">
    <property type="entry name" value="EAL domain-like"/>
    <property type="match status" value="1"/>
</dbReference>
<dbReference type="RefSeq" id="WP_143721989.1">
    <property type="nucleotide sequence ID" value="NZ_VKDB01000032.1"/>
</dbReference>
<evidence type="ECO:0000313" key="3">
    <source>
        <dbReference type="Proteomes" id="UP000316092"/>
    </source>
</evidence>
<gene>
    <name evidence="2" type="ORF">FNU79_17015</name>
</gene>
<dbReference type="OrthoDB" id="55051at2"/>
<dbReference type="InterPro" id="IPR035919">
    <property type="entry name" value="EAL_sf"/>
</dbReference>
<dbReference type="CDD" id="cd01948">
    <property type="entry name" value="EAL"/>
    <property type="match status" value="1"/>
</dbReference>
<comment type="caution">
    <text evidence="2">The sequence shown here is derived from an EMBL/GenBank/DDBJ whole genome shotgun (WGS) entry which is preliminary data.</text>
</comment>
<reference evidence="2 3" key="1">
    <citation type="submission" date="2019-07" db="EMBL/GenBank/DDBJ databases">
        <title>Deinococcus detaillus sp. nov., isolated from humus soil in Antarctica.</title>
        <authorList>
            <person name="Zhang K."/>
        </authorList>
    </citation>
    <scope>NUCLEOTIDE SEQUENCE [LARGE SCALE GENOMIC DNA]</scope>
    <source>
        <strain evidence="2 3">H1</strain>
    </source>
</reference>
<name>A0A553UIW6_9DEIO</name>
<evidence type="ECO:0000313" key="2">
    <source>
        <dbReference type="EMBL" id="TSA80140.1"/>
    </source>
</evidence>
<accession>A0A553UIW6</accession>
<sequence length="229" mass="25147">MGFEALVRWQHPTQGLLSPGKFIQVAEENELIVPLGEWVLHEACRQAALWDANSRGFTMSVNVSALQFEHSGLLNAVQQALASSGLNPQRLVLELTESVVLRNPEVAALQLTRLKDLGIRVALDDFGTGQSSLSLLRTLPIDVLKIDRSFVQDESIAEGSSARMLLNVMITLAHGLNMLVTGEGVETPEQQALLDELGCDNIQGFLLGRPVPPEDICWTPLNHTNRQEH</sequence>
<protein>
    <submittedName>
        <fullName evidence="2">EAL domain-containing protein</fullName>
    </submittedName>
</protein>